<protein>
    <submittedName>
        <fullName evidence="1">Uncharacterized protein</fullName>
    </submittedName>
</protein>
<sequence length="73" mass="8410">MEIYTGKVIPARFSIAKSMEYQSKVVFTKILNKLEGKDIFLALDEITDTLTVVHDCSVSWSFIWLFFGSYLSH</sequence>
<dbReference type="EMBL" id="HACA01025334">
    <property type="protein sequence ID" value="CDW42695.1"/>
    <property type="molecule type" value="Transcribed_RNA"/>
</dbReference>
<name>A0A0K2UX73_LEPSM</name>
<evidence type="ECO:0000313" key="1">
    <source>
        <dbReference type="EMBL" id="CDW42695.1"/>
    </source>
</evidence>
<proteinExistence type="predicted"/>
<accession>A0A0K2UX73</accession>
<organism evidence="1">
    <name type="scientific">Lepeophtheirus salmonis</name>
    <name type="common">Salmon louse</name>
    <name type="synonym">Caligus salmonis</name>
    <dbReference type="NCBI Taxonomy" id="72036"/>
    <lineage>
        <taxon>Eukaryota</taxon>
        <taxon>Metazoa</taxon>
        <taxon>Ecdysozoa</taxon>
        <taxon>Arthropoda</taxon>
        <taxon>Crustacea</taxon>
        <taxon>Multicrustacea</taxon>
        <taxon>Hexanauplia</taxon>
        <taxon>Copepoda</taxon>
        <taxon>Siphonostomatoida</taxon>
        <taxon>Caligidae</taxon>
        <taxon>Lepeophtheirus</taxon>
    </lineage>
</organism>
<dbReference type="AlphaFoldDB" id="A0A0K2UX73"/>
<reference evidence="1" key="1">
    <citation type="submission" date="2014-05" db="EMBL/GenBank/DDBJ databases">
        <authorList>
            <person name="Chronopoulou M."/>
        </authorList>
    </citation>
    <scope>NUCLEOTIDE SEQUENCE</scope>
    <source>
        <tissue evidence="1">Whole organism</tissue>
    </source>
</reference>